<organism evidence="7 8">
    <name type="scientific">Neolewinella maritima</name>
    <dbReference type="NCBI Taxonomy" id="1383882"/>
    <lineage>
        <taxon>Bacteria</taxon>
        <taxon>Pseudomonadati</taxon>
        <taxon>Bacteroidota</taxon>
        <taxon>Saprospiria</taxon>
        <taxon>Saprospirales</taxon>
        <taxon>Lewinellaceae</taxon>
        <taxon>Neolewinella</taxon>
    </lineage>
</organism>
<keyword evidence="2 5" id="KW-0812">Transmembrane</keyword>
<feature type="transmembrane region" description="Helical" evidence="5">
    <location>
        <begin position="49"/>
        <end position="67"/>
    </location>
</feature>
<dbReference type="Proteomes" id="UP000837803">
    <property type="component" value="Unassembled WGS sequence"/>
</dbReference>
<comment type="caution">
    <text evidence="7">The sequence shown here is derived from an EMBL/GenBank/DDBJ whole genome shotgun (WGS) entry which is preliminary data.</text>
</comment>
<dbReference type="Pfam" id="PF06271">
    <property type="entry name" value="RDD"/>
    <property type="match status" value="1"/>
</dbReference>
<comment type="subcellular location">
    <subcellularLocation>
        <location evidence="1">Membrane</location>
        <topology evidence="1">Multi-pass membrane protein</topology>
    </subcellularLocation>
</comment>
<accession>A0ABM9B4B9</accession>
<dbReference type="EMBL" id="CAKLPZ010000004">
    <property type="protein sequence ID" value="CAH1002095.1"/>
    <property type="molecule type" value="Genomic_DNA"/>
</dbReference>
<evidence type="ECO:0000259" key="6">
    <source>
        <dbReference type="Pfam" id="PF06271"/>
    </source>
</evidence>
<evidence type="ECO:0000256" key="3">
    <source>
        <dbReference type="ARBA" id="ARBA00022989"/>
    </source>
</evidence>
<reference evidence="7" key="1">
    <citation type="submission" date="2021-12" db="EMBL/GenBank/DDBJ databases">
        <authorList>
            <person name="Rodrigo-Torres L."/>
            <person name="Arahal R. D."/>
            <person name="Lucena T."/>
        </authorList>
    </citation>
    <scope>NUCLEOTIDE SEQUENCE</scope>
    <source>
        <strain evidence="7">CECT 8419</strain>
    </source>
</reference>
<feature type="domain" description="RDD" evidence="6">
    <location>
        <begin position="2"/>
        <end position="130"/>
    </location>
</feature>
<evidence type="ECO:0000256" key="5">
    <source>
        <dbReference type="SAM" id="Phobius"/>
    </source>
</evidence>
<sequence length="137" mass="15656">MGIVSRYFLYLLDCLVMLLVLGIQMYLFYGEGFLQSSPDTYLERLLGDYGPAWLWSVLLGAAYWLIVDYHPVLAGRRGRVVDVSSGHRPSLDKRVLRSLLKALTLFGATFLLLFALFSKDHRLLHDYVAGTDRLKVR</sequence>
<feature type="transmembrane region" description="Helical" evidence="5">
    <location>
        <begin position="98"/>
        <end position="117"/>
    </location>
</feature>
<protein>
    <recommendedName>
        <fullName evidence="6">RDD domain-containing protein</fullName>
    </recommendedName>
</protein>
<feature type="transmembrane region" description="Helical" evidence="5">
    <location>
        <begin position="7"/>
        <end position="29"/>
    </location>
</feature>
<dbReference type="RefSeq" id="WP_238751952.1">
    <property type="nucleotide sequence ID" value="NZ_CAKLPZ010000004.1"/>
</dbReference>
<evidence type="ECO:0000256" key="4">
    <source>
        <dbReference type="ARBA" id="ARBA00023136"/>
    </source>
</evidence>
<gene>
    <name evidence="7" type="ORF">LEM8419_03012</name>
</gene>
<evidence type="ECO:0000313" key="8">
    <source>
        <dbReference type="Proteomes" id="UP000837803"/>
    </source>
</evidence>
<keyword evidence="4 5" id="KW-0472">Membrane</keyword>
<evidence type="ECO:0000313" key="7">
    <source>
        <dbReference type="EMBL" id="CAH1002095.1"/>
    </source>
</evidence>
<evidence type="ECO:0000256" key="2">
    <source>
        <dbReference type="ARBA" id="ARBA00022692"/>
    </source>
</evidence>
<keyword evidence="3 5" id="KW-1133">Transmembrane helix</keyword>
<name>A0ABM9B4B9_9BACT</name>
<evidence type="ECO:0000256" key="1">
    <source>
        <dbReference type="ARBA" id="ARBA00004141"/>
    </source>
</evidence>
<dbReference type="InterPro" id="IPR010432">
    <property type="entry name" value="RDD"/>
</dbReference>
<keyword evidence="8" id="KW-1185">Reference proteome</keyword>
<proteinExistence type="predicted"/>